<dbReference type="EMBL" id="LR131271">
    <property type="protein sequence ID" value="VDR26165.1"/>
    <property type="molecule type" value="Genomic_DNA"/>
</dbReference>
<dbReference type="AlphaFoldDB" id="A0A3P8KBS5"/>
<proteinExistence type="predicted"/>
<evidence type="ECO:0000313" key="2">
    <source>
        <dbReference type="Proteomes" id="UP000274346"/>
    </source>
</evidence>
<evidence type="ECO:0000313" key="1">
    <source>
        <dbReference type="EMBL" id="VDR26165.1"/>
    </source>
</evidence>
<protein>
    <submittedName>
        <fullName evidence="1">Uncharacterized protein</fullName>
    </submittedName>
</protein>
<accession>A0A3P8KBS5</accession>
<dbReference type="Proteomes" id="UP000274346">
    <property type="component" value="Chromosome"/>
</dbReference>
<organism evidence="1 2">
    <name type="scientific">Raoultella terrigena</name>
    <name type="common">Klebsiella terrigena</name>
    <dbReference type="NCBI Taxonomy" id="577"/>
    <lineage>
        <taxon>Bacteria</taxon>
        <taxon>Pseudomonadati</taxon>
        <taxon>Pseudomonadota</taxon>
        <taxon>Gammaproteobacteria</taxon>
        <taxon>Enterobacterales</taxon>
        <taxon>Enterobacteriaceae</taxon>
        <taxon>Klebsiella/Raoultella group</taxon>
        <taxon>Raoultella</taxon>
    </lineage>
</organism>
<reference evidence="1 2" key="1">
    <citation type="submission" date="2018-12" db="EMBL/GenBank/DDBJ databases">
        <authorList>
            <consortium name="Pathogen Informatics"/>
        </authorList>
    </citation>
    <scope>NUCLEOTIDE SEQUENCE [LARGE SCALE GENOMIC DNA]</scope>
    <source>
        <strain evidence="1 2">NCTC13098</strain>
    </source>
</reference>
<gene>
    <name evidence="1" type="ORF">NCTC13098_02505</name>
</gene>
<dbReference type="KEGG" id="rtg:NCTC13098_02505"/>
<sequence length="129" mass="14522">MVWQKPVLILFHDIKECTFSRMAFIAAAVPGGLPYMHNTTSQASVAMTEVEYDAIALSNNTEGITFFISVTFIFKRVLRNSISYLLKSFTEYTSHAIKMKGFKINITHAAYVTVNVNADYHINALKHLA</sequence>
<name>A0A3P8KBS5_RAOTE</name>